<dbReference type="InterPro" id="IPR015915">
    <property type="entry name" value="Kelch-typ_b-propeller"/>
</dbReference>
<dbReference type="Pfam" id="PF12937">
    <property type="entry name" value="F-box-like"/>
    <property type="match status" value="1"/>
</dbReference>
<keyword evidence="4" id="KW-1185">Reference proteome</keyword>
<dbReference type="Proteomes" id="UP000289738">
    <property type="component" value="Chromosome B09"/>
</dbReference>
<gene>
    <name evidence="3" type="ORF">Ahy_B09g094734</name>
    <name evidence="2" type="ORF">DS421_19g637450</name>
</gene>
<evidence type="ECO:0000313" key="2">
    <source>
        <dbReference type="EMBL" id="QHN75688.1"/>
    </source>
</evidence>
<dbReference type="PANTHER" id="PTHR31672:SF2">
    <property type="entry name" value="F-BOX DOMAIN-CONTAINING PROTEIN"/>
    <property type="match status" value="1"/>
</dbReference>
<dbReference type="PROSITE" id="PS50181">
    <property type="entry name" value="FBOX"/>
    <property type="match status" value="1"/>
</dbReference>
<dbReference type="Gene3D" id="1.20.1280.50">
    <property type="match status" value="1"/>
</dbReference>
<dbReference type="STRING" id="3818.A0A444XC23"/>
<dbReference type="EMBL" id="SDMP01000019">
    <property type="protein sequence ID" value="RYQ87255.1"/>
    <property type="molecule type" value="Genomic_DNA"/>
</dbReference>
<dbReference type="InterPro" id="IPR036047">
    <property type="entry name" value="F-box-like_dom_sf"/>
</dbReference>
<proteinExistence type="predicted"/>
<dbReference type="SMART" id="SM00256">
    <property type="entry name" value="FBOX"/>
    <property type="match status" value="1"/>
</dbReference>
<organism evidence="3 4">
    <name type="scientific">Arachis hypogaea</name>
    <name type="common">Peanut</name>
    <dbReference type="NCBI Taxonomy" id="3818"/>
    <lineage>
        <taxon>Eukaryota</taxon>
        <taxon>Viridiplantae</taxon>
        <taxon>Streptophyta</taxon>
        <taxon>Embryophyta</taxon>
        <taxon>Tracheophyta</taxon>
        <taxon>Spermatophyta</taxon>
        <taxon>Magnoliopsida</taxon>
        <taxon>eudicotyledons</taxon>
        <taxon>Gunneridae</taxon>
        <taxon>Pentapetalae</taxon>
        <taxon>rosids</taxon>
        <taxon>fabids</taxon>
        <taxon>Fabales</taxon>
        <taxon>Fabaceae</taxon>
        <taxon>Papilionoideae</taxon>
        <taxon>50 kb inversion clade</taxon>
        <taxon>dalbergioids sensu lato</taxon>
        <taxon>Dalbergieae</taxon>
        <taxon>Pterocarpus clade</taxon>
        <taxon>Arachis</taxon>
    </lineage>
</organism>
<dbReference type="InterPro" id="IPR050796">
    <property type="entry name" value="SCF_F-box_component"/>
</dbReference>
<name>A0A444XC23_ARAHY</name>
<dbReference type="Gene3D" id="2.120.10.80">
    <property type="entry name" value="Kelch-type beta propeller"/>
    <property type="match status" value="1"/>
</dbReference>
<reference evidence="3 4" key="1">
    <citation type="submission" date="2019-01" db="EMBL/GenBank/DDBJ databases">
        <title>Sequencing of cultivated peanut Arachis hypogaea provides insights into genome evolution and oil improvement.</title>
        <authorList>
            <person name="Chen X."/>
        </authorList>
    </citation>
    <scope>NUCLEOTIDE SEQUENCE [LARGE SCALE GENOMIC DNA]</scope>
    <source>
        <strain evidence="4">cv. Fuhuasheng</strain>
        <strain evidence="3">GDAAS-fuhuasheng2018</strain>
        <tissue evidence="3">Leaves</tissue>
    </source>
</reference>
<dbReference type="Gramene" id="arahy.Tifrunner.gnm2.ann2.Ah19g031300.1">
    <property type="protein sequence ID" value="arahy.Tifrunner.gnm2.ann2.Ah19g031300.1-CDS-1"/>
    <property type="gene ID" value="arahy.Tifrunner.gnm2.ann2.Ah19g031300"/>
</dbReference>
<sequence>MSMMWNNLPFDLLSNIFSFLSPDSLAIARTVCRNWHACSNSYPLIPRITNCATKCKALQPWFLALPIRNHRPCCYAHNPDTNNWHELPLEFLPISLVKPIATIGSLILLRITNSTTLQLVLCNPFTRQFRYLPNLNMSRTNPAVGVTLSEYPKNDVLFQFPCFRIYVAGGMSEASSQGGATYNPTSEMYDSTKNNENWEIVGSMPVEFSVRLTVWTPNENVNIKEKLYWITSARAYSVMGFDVSNNTWFQLGVPMAERLEFATLVRRSHENLGLVGGTCDGGGCIWELNDDGGTWWLVDKVPIELGLRLLSGQRNWDSVKCVGSDGVICLYRDLGSGMVVSRRIGEKGKWEWNWVEGCGFVKGKQVHNCSIRGTLIHPTLASSVIF</sequence>
<dbReference type="EMBL" id="CP031001">
    <property type="protein sequence ID" value="QHN75688.1"/>
    <property type="molecule type" value="Genomic_DNA"/>
</dbReference>
<evidence type="ECO:0000313" key="3">
    <source>
        <dbReference type="EMBL" id="RYQ87255.1"/>
    </source>
</evidence>
<protein>
    <submittedName>
        <fullName evidence="2">F-box only protein</fullName>
    </submittedName>
</protein>
<dbReference type="SUPFAM" id="SSF81383">
    <property type="entry name" value="F-box domain"/>
    <property type="match status" value="1"/>
</dbReference>
<evidence type="ECO:0000313" key="4">
    <source>
        <dbReference type="Proteomes" id="UP000289738"/>
    </source>
</evidence>
<feature type="domain" description="F-box" evidence="1">
    <location>
        <begin position="2"/>
        <end position="48"/>
    </location>
</feature>
<dbReference type="SUPFAM" id="SSF117281">
    <property type="entry name" value="Kelch motif"/>
    <property type="match status" value="1"/>
</dbReference>
<reference evidence="2 5" key="2">
    <citation type="submission" date="2020-01" db="EMBL/GenBank/DDBJ databases">
        <title>Genome sequence of Arachis hypogaea, cultivar Shitouqi.</title>
        <authorList>
            <person name="Zhuang W."/>
            <person name="Chen H."/>
            <person name="Varshney R."/>
            <person name="Wang D."/>
            <person name="Ming R."/>
        </authorList>
    </citation>
    <scope>NUCLEOTIDE SEQUENCE [LARGE SCALE GENOMIC DNA]</scope>
    <source>
        <tissue evidence="2">Young leaf</tissue>
    </source>
</reference>
<evidence type="ECO:0000259" key="1">
    <source>
        <dbReference type="PROSITE" id="PS50181"/>
    </source>
</evidence>
<dbReference type="InterPro" id="IPR001810">
    <property type="entry name" value="F-box_dom"/>
</dbReference>
<dbReference type="Proteomes" id="UP000464620">
    <property type="component" value="Chromosome B09"/>
</dbReference>
<dbReference type="AlphaFoldDB" id="A0A444XC23"/>
<evidence type="ECO:0000313" key="5">
    <source>
        <dbReference type="Proteomes" id="UP000464620"/>
    </source>
</evidence>
<accession>A0A444XC23</accession>
<dbReference type="OrthoDB" id="7956040at2759"/>
<dbReference type="SMR" id="A0A444XC23"/>
<dbReference type="PANTHER" id="PTHR31672">
    <property type="entry name" value="BNACNNG10540D PROTEIN"/>
    <property type="match status" value="1"/>
</dbReference>